<dbReference type="Gene3D" id="3.30.70.270">
    <property type="match status" value="1"/>
</dbReference>
<keyword evidence="8" id="KW-1185">Reference proteome</keyword>
<dbReference type="InterPro" id="IPR050469">
    <property type="entry name" value="Diguanylate_Cyclase"/>
</dbReference>
<dbReference type="InterPro" id="IPR011623">
    <property type="entry name" value="7TMR_DISM_rcpt_extracell_dom1"/>
</dbReference>
<feature type="transmembrane region" description="Helical" evidence="5">
    <location>
        <begin position="381"/>
        <end position="402"/>
    </location>
</feature>
<dbReference type="CDD" id="cd01949">
    <property type="entry name" value="GGDEF"/>
    <property type="match status" value="1"/>
</dbReference>
<keyword evidence="5" id="KW-0812">Transmembrane</keyword>
<dbReference type="InterPro" id="IPR029787">
    <property type="entry name" value="Nucleotide_cyclase"/>
</dbReference>
<gene>
    <name evidence="7" type="ORF">F5I99_09440</name>
</gene>
<dbReference type="EMBL" id="CP044222">
    <property type="protein sequence ID" value="QEW06708.1"/>
    <property type="molecule type" value="Genomic_DNA"/>
</dbReference>
<name>A0A5J6LE96_9GAMM</name>
<evidence type="ECO:0000313" key="7">
    <source>
        <dbReference type="EMBL" id="QEW06708.1"/>
    </source>
</evidence>
<organism evidence="7 8">
    <name type="scientific">Nitrincola iocasae</name>
    <dbReference type="NCBI Taxonomy" id="2614693"/>
    <lineage>
        <taxon>Bacteria</taxon>
        <taxon>Pseudomonadati</taxon>
        <taxon>Pseudomonadota</taxon>
        <taxon>Gammaproteobacteria</taxon>
        <taxon>Oceanospirillales</taxon>
        <taxon>Oceanospirillaceae</taxon>
        <taxon>Nitrincola</taxon>
    </lineage>
</organism>
<comment type="catalytic activity">
    <reaction evidence="3">
        <text>2 GTP = 3',3'-c-di-GMP + 2 diphosphate</text>
        <dbReference type="Rhea" id="RHEA:24898"/>
        <dbReference type="ChEBI" id="CHEBI:33019"/>
        <dbReference type="ChEBI" id="CHEBI:37565"/>
        <dbReference type="ChEBI" id="CHEBI:58805"/>
        <dbReference type="EC" id="2.7.7.65"/>
    </reaction>
</comment>
<feature type="transmembrane region" description="Helical" evidence="5">
    <location>
        <begin position="348"/>
        <end position="369"/>
    </location>
</feature>
<evidence type="ECO:0000313" key="8">
    <source>
        <dbReference type="Proteomes" id="UP000325606"/>
    </source>
</evidence>
<feature type="transmembrane region" description="Helical" evidence="5">
    <location>
        <begin position="323"/>
        <end position="341"/>
    </location>
</feature>
<feature type="coiled-coil region" evidence="4">
    <location>
        <begin position="419"/>
        <end position="450"/>
    </location>
</feature>
<evidence type="ECO:0000256" key="5">
    <source>
        <dbReference type="SAM" id="Phobius"/>
    </source>
</evidence>
<dbReference type="GO" id="GO:1902201">
    <property type="term" value="P:negative regulation of bacterial-type flagellum-dependent cell motility"/>
    <property type="evidence" value="ECO:0007669"/>
    <property type="project" value="TreeGrafter"/>
</dbReference>
<proteinExistence type="predicted"/>
<dbReference type="GO" id="GO:0043709">
    <property type="term" value="P:cell adhesion involved in single-species biofilm formation"/>
    <property type="evidence" value="ECO:0007669"/>
    <property type="project" value="TreeGrafter"/>
</dbReference>
<dbReference type="Pfam" id="PF07696">
    <property type="entry name" value="7TMR-DISMED2"/>
    <property type="match status" value="1"/>
</dbReference>
<dbReference type="KEGG" id="nik:F5I99_09440"/>
<evidence type="ECO:0000256" key="2">
    <source>
        <dbReference type="ARBA" id="ARBA00012528"/>
    </source>
</evidence>
<feature type="transmembrane region" description="Helical" evidence="5">
    <location>
        <begin position="204"/>
        <end position="226"/>
    </location>
</feature>
<dbReference type="InterPro" id="IPR011622">
    <property type="entry name" value="7TMR_DISM_rcpt_extracell_dom2"/>
</dbReference>
<dbReference type="SUPFAM" id="SSF55073">
    <property type="entry name" value="Nucleotide cyclase"/>
    <property type="match status" value="1"/>
</dbReference>
<dbReference type="Gene3D" id="2.60.40.2380">
    <property type="match status" value="1"/>
</dbReference>
<feature type="domain" description="GGDEF" evidence="6">
    <location>
        <begin position="481"/>
        <end position="613"/>
    </location>
</feature>
<evidence type="ECO:0000256" key="3">
    <source>
        <dbReference type="ARBA" id="ARBA00034247"/>
    </source>
</evidence>
<evidence type="ECO:0000256" key="4">
    <source>
        <dbReference type="SAM" id="Coils"/>
    </source>
</evidence>
<feature type="transmembrane region" description="Helical" evidence="5">
    <location>
        <begin position="298"/>
        <end position="317"/>
    </location>
</feature>
<feature type="transmembrane region" description="Helical" evidence="5">
    <location>
        <begin position="233"/>
        <end position="254"/>
    </location>
</feature>
<dbReference type="FunFam" id="3.30.70.270:FF:000001">
    <property type="entry name" value="Diguanylate cyclase domain protein"/>
    <property type="match status" value="1"/>
</dbReference>
<dbReference type="Proteomes" id="UP000325606">
    <property type="component" value="Chromosome"/>
</dbReference>
<dbReference type="Pfam" id="PF00990">
    <property type="entry name" value="GGDEF"/>
    <property type="match status" value="1"/>
</dbReference>
<dbReference type="GO" id="GO:0052621">
    <property type="term" value="F:diguanylate cyclase activity"/>
    <property type="evidence" value="ECO:0007669"/>
    <property type="project" value="UniProtKB-EC"/>
</dbReference>
<dbReference type="SMART" id="SM00267">
    <property type="entry name" value="GGDEF"/>
    <property type="match status" value="1"/>
</dbReference>
<sequence length="614" mass="69180">MTTSTEARRIVTIMRLCLIFGLFICALSVSLTSAAKPDAVSITGSESGVSVFPQISYFEDPEYRLTVDEAAALEEEGRFKVVASGYSGIGYPTSSIWMAFKLHNSTDEEQTLYLEYLNHIPEDIWLFQRDISSPAGFDEDFSSIREAGARRPVNQLRPVFKTTLQPGETRQYFAKTADKTGQAVYVDFLIWSPGELETTKTLELVFYGAAFGILLIIMLLSFILFISLRRSSFLYYSGYVFFSILVWGKTSGLIPNLTTSTSLIQYFWIYSGLMVAFAMMFGRAFLHTRKYLPKLDILLRLNVLVGFSQIPLFYLGMHSLSIDFLKISMLGFPLLIFAGLLRWRQGNPLALIFSGAWLLYTYAVSSYPFRDNGFLVQDITALHIPIIAAIIETMLLFITLTLQARQIQRANEKTEQDYLLLVKNHAAELEQQVEEKTRQLVAEKQRAEKEARTDALTNIANRRSFIRSGQQIIAQSKQANTPCGMIQLDADFFKSVNDRYGHAGGDEALRTIAQAISESLRSNDFAARMGGEEFAIITPCTDLKTLILVAERIRKNIEASTITHDEQTFQITCSFGCALYQPNDDLDSLLQRADKALYAAKKAGRNCVKTEEYE</sequence>
<feature type="transmembrane region" description="Helical" evidence="5">
    <location>
        <begin position="266"/>
        <end position="286"/>
    </location>
</feature>
<evidence type="ECO:0000259" key="6">
    <source>
        <dbReference type="PROSITE" id="PS50887"/>
    </source>
</evidence>
<dbReference type="PANTHER" id="PTHR45138">
    <property type="entry name" value="REGULATORY COMPONENTS OF SENSORY TRANSDUCTION SYSTEM"/>
    <property type="match status" value="1"/>
</dbReference>
<accession>A0A5J6LE96</accession>
<dbReference type="Pfam" id="PF07695">
    <property type="entry name" value="7TMR-DISM_7TM"/>
    <property type="match status" value="1"/>
</dbReference>
<dbReference type="PROSITE" id="PS50887">
    <property type="entry name" value="GGDEF"/>
    <property type="match status" value="1"/>
</dbReference>
<keyword evidence="5" id="KW-0472">Membrane</keyword>
<comment type="cofactor">
    <cofactor evidence="1">
        <name>Mg(2+)</name>
        <dbReference type="ChEBI" id="CHEBI:18420"/>
    </cofactor>
</comment>
<keyword evidence="5" id="KW-1133">Transmembrane helix</keyword>
<evidence type="ECO:0000256" key="1">
    <source>
        <dbReference type="ARBA" id="ARBA00001946"/>
    </source>
</evidence>
<dbReference type="AlphaFoldDB" id="A0A5J6LE96"/>
<dbReference type="GO" id="GO:0005886">
    <property type="term" value="C:plasma membrane"/>
    <property type="evidence" value="ECO:0007669"/>
    <property type="project" value="TreeGrafter"/>
</dbReference>
<dbReference type="EC" id="2.7.7.65" evidence="2"/>
<dbReference type="PANTHER" id="PTHR45138:SF9">
    <property type="entry name" value="DIGUANYLATE CYCLASE DGCM-RELATED"/>
    <property type="match status" value="1"/>
</dbReference>
<keyword evidence="4" id="KW-0175">Coiled coil</keyword>
<dbReference type="NCBIfam" id="TIGR00254">
    <property type="entry name" value="GGDEF"/>
    <property type="match status" value="1"/>
</dbReference>
<dbReference type="InterPro" id="IPR043128">
    <property type="entry name" value="Rev_trsase/Diguanyl_cyclase"/>
</dbReference>
<dbReference type="InterPro" id="IPR000160">
    <property type="entry name" value="GGDEF_dom"/>
</dbReference>
<protein>
    <recommendedName>
        <fullName evidence="2">diguanylate cyclase</fullName>
        <ecNumber evidence="2">2.7.7.65</ecNumber>
    </recommendedName>
</protein>
<reference evidence="7 8" key="1">
    <citation type="submission" date="2019-09" db="EMBL/GenBank/DDBJ databases">
        <title>Nitrincola iocasae sp. nov., a bacterium isolated from the sediment collected at a cold seep field in South China Sea.</title>
        <authorList>
            <person name="Zhang H."/>
            <person name="Wang H."/>
            <person name="Li C."/>
        </authorList>
    </citation>
    <scope>NUCLEOTIDE SEQUENCE [LARGE SCALE GENOMIC DNA]</scope>
    <source>
        <strain evidence="7 8">KXZD1103</strain>
    </source>
</reference>